<dbReference type="RefSeq" id="WP_091153612.1">
    <property type="nucleotide sequence ID" value="NZ_JBHTKX010000001.1"/>
</dbReference>
<evidence type="ECO:0000313" key="10">
    <source>
        <dbReference type="Proteomes" id="UP001597169"/>
    </source>
</evidence>
<keyword evidence="10" id="KW-1185">Reference proteome</keyword>
<dbReference type="InterPro" id="IPR000064">
    <property type="entry name" value="NLP_P60_dom"/>
</dbReference>
<feature type="signal peptide" evidence="6">
    <location>
        <begin position="1"/>
        <end position="32"/>
    </location>
</feature>
<comment type="caution">
    <text evidence="9">The sequence shown here is derived from an EMBL/GenBank/DDBJ whole genome shotgun (WGS) entry which is preliminary data.</text>
</comment>
<evidence type="ECO:0000313" key="9">
    <source>
        <dbReference type="EMBL" id="MFD1129312.1"/>
    </source>
</evidence>
<evidence type="ECO:0000256" key="4">
    <source>
        <dbReference type="ARBA" id="ARBA00022807"/>
    </source>
</evidence>
<evidence type="ECO:0000256" key="1">
    <source>
        <dbReference type="ARBA" id="ARBA00007074"/>
    </source>
</evidence>
<dbReference type="InterPro" id="IPR051202">
    <property type="entry name" value="Peptidase_C40"/>
</dbReference>
<evidence type="ECO:0000259" key="8">
    <source>
        <dbReference type="PROSITE" id="PS51935"/>
    </source>
</evidence>
<dbReference type="PANTHER" id="PTHR47053:SF1">
    <property type="entry name" value="MUREIN DD-ENDOPEPTIDASE MEPH-RELATED"/>
    <property type="match status" value="1"/>
</dbReference>
<sequence>MKVTKKILTAAIASTLMFGSVSMPVFSSQAYAATTTKEVIYGVNLREEATTSSSVIRMLKKGETVSVLGTSGSSWLKVKDTKGNTGYISSSSKYTKTVSGSSSSNGSSSSSGDSVSANSTSSATVEKVIDAGAKYLGTPYEFGAPRSSTKTFDCSSFVRRAFMDGAGITLPADSRQQGTYVKNKGNAKSSISSLKRGDLMFFMSYKGSSKSSYSGINKSSARITHVAIYLGNGKMLHTYSTESGGVKVDTFEGKHWEYRFLYGGSAL</sequence>
<dbReference type="EMBL" id="JBHTKX010000001">
    <property type="protein sequence ID" value="MFD1129312.1"/>
    <property type="molecule type" value="Genomic_DNA"/>
</dbReference>
<dbReference type="InterPro" id="IPR038765">
    <property type="entry name" value="Papain-like_cys_pep_sf"/>
</dbReference>
<proteinExistence type="inferred from homology"/>
<dbReference type="Proteomes" id="UP001597169">
    <property type="component" value="Unassembled WGS sequence"/>
</dbReference>
<feature type="chain" id="PRO_5045615162" evidence="6">
    <location>
        <begin position="33"/>
        <end position="267"/>
    </location>
</feature>
<dbReference type="Pfam" id="PF00877">
    <property type="entry name" value="NLPC_P60"/>
    <property type="match status" value="1"/>
</dbReference>
<keyword evidence="3" id="KW-0378">Hydrolase</keyword>
<evidence type="ECO:0000256" key="6">
    <source>
        <dbReference type="SAM" id="SignalP"/>
    </source>
</evidence>
<dbReference type="SUPFAM" id="SSF54001">
    <property type="entry name" value="Cysteine proteinases"/>
    <property type="match status" value="1"/>
</dbReference>
<dbReference type="Gene3D" id="2.30.30.40">
    <property type="entry name" value="SH3 Domains"/>
    <property type="match status" value="1"/>
</dbReference>
<dbReference type="Pfam" id="PF08239">
    <property type="entry name" value="SH3_3"/>
    <property type="match status" value="1"/>
</dbReference>
<accession>A0ABW3PVU3</accession>
<keyword evidence="2" id="KW-0645">Protease</keyword>
<keyword evidence="6" id="KW-0732">Signal</keyword>
<feature type="domain" description="NlpC/P60" evidence="8">
    <location>
        <begin position="122"/>
        <end position="267"/>
    </location>
</feature>
<evidence type="ECO:0000259" key="7">
    <source>
        <dbReference type="PROSITE" id="PS51781"/>
    </source>
</evidence>
<dbReference type="SMART" id="SM00287">
    <property type="entry name" value="SH3b"/>
    <property type="match status" value="1"/>
</dbReference>
<organism evidence="9 10">
    <name type="scientific">Paenibacillus provencensis</name>
    <dbReference type="NCBI Taxonomy" id="441151"/>
    <lineage>
        <taxon>Bacteria</taxon>
        <taxon>Bacillati</taxon>
        <taxon>Bacillota</taxon>
        <taxon>Bacilli</taxon>
        <taxon>Bacillales</taxon>
        <taxon>Paenibacillaceae</taxon>
        <taxon>Paenibacillus</taxon>
    </lineage>
</organism>
<dbReference type="Gene3D" id="3.90.1720.10">
    <property type="entry name" value="endopeptidase domain like (from Nostoc punctiforme)"/>
    <property type="match status" value="1"/>
</dbReference>
<gene>
    <name evidence="9" type="ORF">ACFQ3J_14145</name>
</gene>
<dbReference type="PANTHER" id="PTHR47053">
    <property type="entry name" value="MUREIN DD-ENDOPEPTIDASE MEPH-RELATED"/>
    <property type="match status" value="1"/>
</dbReference>
<evidence type="ECO:0000256" key="3">
    <source>
        <dbReference type="ARBA" id="ARBA00022801"/>
    </source>
</evidence>
<reference evidence="10" key="1">
    <citation type="journal article" date="2019" name="Int. J. Syst. Evol. Microbiol.">
        <title>The Global Catalogue of Microorganisms (GCM) 10K type strain sequencing project: providing services to taxonomists for standard genome sequencing and annotation.</title>
        <authorList>
            <consortium name="The Broad Institute Genomics Platform"/>
            <consortium name="The Broad Institute Genome Sequencing Center for Infectious Disease"/>
            <person name="Wu L."/>
            <person name="Ma J."/>
        </authorList>
    </citation>
    <scope>NUCLEOTIDE SEQUENCE [LARGE SCALE GENOMIC DNA]</scope>
    <source>
        <strain evidence="10">CCUG 53519</strain>
    </source>
</reference>
<protein>
    <submittedName>
        <fullName evidence="9">C40 family peptidase</fullName>
    </submittedName>
</protein>
<dbReference type="PROSITE" id="PS51781">
    <property type="entry name" value="SH3B"/>
    <property type="match status" value="1"/>
</dbReference>
<evidence type="ECO:0000256" key="2">
    <source>
        <dbReference type="ARBA" id="ARBA00022670"/>
    </source>
</evidence>
<dbReference type="PROSITE" id="PS51935">
    <property type="entry name" value="NLPC_P60"/>
    <property type="match status" value="1"/>
</dbReference>
<keyword evidence="4" id="KW-0788">Thiol protease</keyword>
<evidence type="ECO:0000256" key="5">
    <source>
        <dbReference type="SAM" id="MobiDB-lite"/>
    </source>
</evidence>
<feature type="region of interest" description="Disordered" evidence="5">
    <location>
        <begin position="91"/>
        <end position="118"/>
    </location>
</feature>
<feature type="domain" description="SH3b" evidence="7">
    <location>
        <begin position="34"/>
        <end position="97"/>
    </location>
</feature>
<comment type="similarity">
    <text evidence="1">Belongs to the peptidase C40 family.</text>
</comment>
<dbReference type="InterPro" id="IPR003646">
    <property type="entry name" value="SH3-like_bac-type"/>
</dbReference>
<name>A0ABW3PVU3_9BACL</name>